<reference evidence="10 11" key="1">
    <citation type="journal article" date="2017" name="Curr. Biol.">
        <title>The Evolution of Venom by Co-option of Single-Copy Genes.</title>
        <authorList>
            <person name="Martinson E.O."/>
            <person name="Mrinalini"/>
            <person name="Kelkar Y.D."/>
            <person name="Chang C.H."/>
            <person name="Werren J.H."/>
        </authorList>
    </citation>
    <scope>NUCLEOTIDE SEQUENCE [LARGE SCALE GENOMIC DNA]</scope>
    <source>
        <strain evidence="10 11">Alberta</strain>
        <tissue evidence="10">Whole body</tissue>
    </source>
</reference>
<dbReference type="PANTHER" id="PTHR11362">
    <property type="entry name" value="PHOSPHATIDYLETHANOLAMINE-BINDING PROTEIN"/>
    <property type="match status" value="1"/>
</dbReference>
<keyword evidence="4" id="KW-0175">Coiled coil</keyword>
<evidence type="ECO:0000256" key="9">
    <source>
        <dbReference type="ARBA" id="ARBA00041206"/>
    </source>
</evidence>
<dbReference type="InterPro" id="IPR035810">
    <property type="entry name" value="PEBP_euk"/>
</dbReference>
<keyword evidence="2" id="KW-0809">Transit peptide</keyword>
<evidence type="ECO:0000256" key="1">
    <source>
        <dbReference type="ARBA" id="ARBA00004173"/>
    </source>
</evidence>
<dbReference type="EMBL" id="NNAY01000104">
    <property type="protein sequence ID" value="OXU30930.1"/>
    <property type="molecule type" value="Genomic_DNA"/>
</dbReference>
<comment type="caution">
    <text evidence="10">The sequence shown here is derived from an EMBL/GenBank/DDBJ whole genome shotgun (WGS) entry which is preliminary data.</text>
</comment>
<evidence type="ECO:0000313" key="10">
    <source>
        <dbReference type="EMBL" id="OXU30930.1"/>
    </source>
</evidence>
<evidence type="ECO:0000256" key="5">
    <source>
        <dbReference type="ARBA" id="ARBA00023128"/>
    </source>
</evidence>
<accession>A0A232FK63</accession>
<keyword evidence="3" id="KW-0689">Ribosomal protein</keyword>
<gene>
    <name evidence="10" type="ORF">TSAR_013158</name>
</gene>
<dbReference type="Pfam" id="PF01161">
    <property type="entry name" value="PBP"/>
    <property type="match status" value="1"/>
</dbReference>
<keyword evidence="6" id="KW-0687">Ribonucleoprotein</keyword>
<evidence type="ECO:0000313" key="11">
    <source>
        <dbReference type="Proteomes" id="UP000215335"/>
    </source>
</evidence>
<keyword evidence="5" id="KW-0496">Mitochondrion</keyword>
<evidence type="ECO:0000256" key="7">
    <source>
        <dbReference type="ARBA" id="ARBA00038016"/>
    </source>
</evidence>
<sequence>MANRIFKLLSADSVNFTQIRHKFMRGKPPTIARSLQQRIEEMEYKDPEIHFKVDIGFPVPKFSRTQMTEAWTKEIVARRKDPLVEQQARRNQLNIDLDKAKQDWYMTNAPHQIRTIAQHYGIYDDLYGDAYFHPIVPLTIDYDFGSEDKLARVHRGNLIKSYEAKNAPSVTYKAEPDSLYTLLLTTPDGNFSDPSYEYCHWFIGNIPGNDVAKGEQLVDYLRPIPPKGIGFCRYIFVLYKQDKKIDFSEYKKEVPCLKLTDRDWKTYDFIRKHQDYMTPAGLAFFQCDYDISLKDFYHNVLQMDQPTFEYDFPKPYLNPQEWFPIKKPFNDYMDKYRDPKQINKEYLLRRLKKEHPFKFPDPPLKYPNAHPFKDYAPSWLRSVWRKERLGRGRINDHTLQNF</sequence>
<dbReference type="STRING" id="543379.A0A232FK63"/>
<dbReference type="Proteomes" id="UP000215335">
    <property type="component" value="Unassembled WGS sequence"/>
</dbReference>
<organism evidence="10 11">
    <name type="scientific">Trichomalopsis sarcophagae</name>
    <dbReference type="NCBI Taxonomy" id="543379"/>
    <lineage>
        <taxon>Eukaryota</taxon>
        <taxon>Metazoa</taxon>
        <taxon>Ecdysozoa</taxon>
        <taxon>Arthropoda</taxon>
        <taxon>Hexapoda</taxon>
        <taxon>Insecta</taxon>
        <taxon>Pterygota</taxon>
        <taxon>Neoptera</taxon>
        <taxon>Endopterygota</taxon>
        <taxon>Hymenoptera</taxon>
        <taxon>Apocrita</taxon>
        <taxon>Proctotrupomorpha</taxon>
        <taxon>Chalcidoidea</taxon>
        <taxon>Pteromalidae</taxon>
        <taxon>Pteromalinae</taxon>
        <taxon>Trichomalopsis</taxon>
    </lineage>
</organism>
<proteinExistence type="inferred from homology"/>
<keyword evidence="11" id="KW-1185">Reference proteome</keyword>
<evidence type="ECO:0000256" key="2">
    <source>
        <dbReference type="ARBA" id="ARBA00022946"/>
    </source>
</evidence>
<name>A0A232FK63_9HYME</name>
<evidence type="ECO:0000256" key="3">
    <source>
        <dbReference type="ARBA" id="ARBA00022980"/>
    </source>
</evidence>
<dbReference type="PANTHER" id="PTHR11362:SF133">
    <property type="entry name" value="LARGE RIBOSOMAL SUBUNIT PROTEIN ML38"/>
    <property type="match status" value="1"/>
</dbReference>
<evidence type="ECO:0000256" key="8">
    <source>
        <dbReference type="ARBA" id="ARBA00039444"/>
    </source>
</evidence>
<evidence type="ECO:0000256" key="4">
    <source>
        <dbReference type="ARBA" id="ARBA00023054"/>
    </source>
</evidence>
<dbReference type="AlphaFoldDB" id="A0A232FK63"/>
<evidence type="ECO:0000256" key="6">
    <source>
        <dbReference type="ARBA" id="ARBA00023274"/>
    </source>
</evidence>
<dbReference type="FunFam" id="3.90.280.10:FF:000002">
    <property type="entry name" value="39S ribosomal protein L38, mitochondrial"/>
    <property type="match status" value="1"/>
</dbReference>
<dbReference type="GO" id="GO:0005762">
    <property type="term" value="C:mitochondrial large ribosomal subunit"/>
    <property type="evidence" value="ECO:0007669"/>
    <property type="project" value="TreeGrafter"/>
</dbReference>
<dbReference type="SUPFAM" id="SSF49777">
    <property type="entry name" value="PEBP-like"/>
    <property type="match status" value="1"/>
</dbReference>
<protein>
    <recommendedName>
        <fullName evidence="8">Large ribosomal subunit protein mL38</fullName>
    </recommendedName>
    <alternativeName>
        <fullName evidence="9">39S ribosomal protein L38, mitochondrial</fullName>
    </alternativeName>
</protein>
<dbReference type="CDD" id="cd00866">
    <property type="entry name" value="PEBP_euk"/>
    <property type="match status" value="1"/>
</dbReference>
<comment type="similarity">
    <text evidence="7">Belongs to the phosphatidylethanolamine-binding protein family. Mitochondrion-specific ribosomal protein mL38 subfamily.</text>
</comment>
<dbReference type="InterPro" id="IPR008914">
    <property type="entry name" value="PEBP"/>
</dbReference>
<dbReference type="Gene3D" id="3.90.280.10">
    <property type="entry name" value="PEBP-like"/>
    <property type="match status" value="1"/>
</dbReference>
<dbReference type="OrthoDB" id="2153661at2759"/>
<dbReference type="InterPro" id="IPR036610">
    <property type="entry name" value="PEBP-like_sf"/>
</dbReference>
<dbReference type="GO" id="GO:0005743">
    <property type="term" value="C:mitochondrial inner membrane"/>
    <property type="evidence" value="ECO:0007669"/>
    <property type="project" value="UniProtKB-ARBA"/>
</dbReference>
<comment type="subcellular location">
    <subcellularLocation>
        <location evidence="1">Mitochondrion</location>
    </subcellularLocation>
</comment>